<evidence type="ECO:0000313" key="2">
    <source>
        <dbReference type="EMBL" id="GAA1581590.1"/>
    </source>
</evidence>
<dbReference type="CDD" id="cd07253">
    <property type="entry name" value="GLOD5"/>
    <property type="match status" value="1"/>
</dbReference>
<dbReference type="RefSeq" id="WP_344190902.1">
    <property type="nucleotide sequence ID" value="NZ_BAAAND010000004.1"/>
</dbReference>
<dbReference type="PROSITE" id="PS51819">
    <property type="entry name" value="VOC"/>
    <property type="match status" value="1"/>
</dbReference>
<dbReference type="PANTHER" id="PTHR21366:SF14">
    <property type="entry name" value="GLYOXALASE DOMAIN-CONTAINING PROTEIN 5"/>
    <property type="match status" value="1"/>
</dbReference>
<dbReference type="InterPro" id="IPR050383">
    <property type="entry name" value="GlyoxalaseI/FosfomycinResist"/>
</dbReference>
<dbReference type="PANTHER" id="PTHR21366">
    <property type="entry name" value="GLYOXALASE FAMILY PROTEIN"/>
    <property type="match status" value="1"/>
</dbReference>
<gene>
    <name evidence="2" type="ORF">GCM10009742_27880</name>
</gene>
<organism evidence="2 3">
    <name type="scientific">Kribbella karoonensis</name>
    <dbReference type="NCBI Taxonomy" id="324851"/>
    <lineage>
        <taxon>Bacteria</taxon>
        <taxon>Bacillati</taxon>
        <taxon>Actinomycetota</taxon>
        <taxon>Actinomycetes</taxon>
        <taxon>Propionibacteriales</taxon>
        <taxon>Kribbellaceae</taxon>
        <taxon>Kribbella</taxon>
    </lineage>
</organism>
<dbReference type="Gene3D" id="3.10.180.10">
    <property type="entry name" value="2,3-Dihydroxybiphenyl 1,2-Dioxygenase, domain 1"/>
    <property type="match status" value="1"/>
</dbReference>
<evidence type="ECO:0000313" key="3">
    <source>
        <dbReference type="Proteomes" id="UP001500190"/>
    </source>
</evidence>
<sequence>MKVNRLDHLVLTVRDLDATVDFYQRVLGMQAVTFKGGRHALTFGTSKINLHQAGHEFEPKAAHPAPGTADLCFVVDDPIDQVRAELRAQRVEIEEGPVERTGATGPILSVYVRDPDQNLIELSNYL</sequence>
<dbReference type="InterPro" id="IPR037523">
    <property type="entry name" value="VOC_core"/>
</dbReference>
<comment type="caution">
    <text evidence="2">The sequence shown here is derived from an EMBL/GenBank/DDBJ whole genome shotgun (WGS) entry which is preliminary data.</text>
</comment>
<proteinExistence type="predicted"/>
<dbReference type="Pfam" id="PF00903">
    <property type="entry name" value="Glyoxalase"/>
    <property type="match status" value="1"/>
</dbReference>
<keyword evidence="3" id="KW-1185">Reference proteome</keyword>
<dbReference type="EMBL" id="BAAAND010000004">
    <property type="protein sequence ID" value="GAA1581590.1"/>
    <property type="molecule type" value="Genomic_DNA"/>
</dbReference>
<evidence type="ECO:0000259" key="1">
    <source>
        <dbReference type="PROSITE" id="PS51819"/>
    </source>
</evidence>
<dbReference type="InterPro" id="IPR029068">
    <property type="entry name" value="Glyas_Bleomycin-R_OHBP_Dase"/>
</dbReference>
<name>A0ABP4PHT0_9ACTN</name>
<reference evidence="3" key="1">
    <citation type="journal article" date="2019" name="Int. J. Syst. Evol. Microbiol.">
        <title>The Global Catalogue of Microorganisms (GCM) 10K type strain sequencing project: providing services to taxonomists for standard genome sequencing and annotation.</title>
        <authorList>
            <consortium name="The Broad Institute Genomics Platform"/>
            <consortium name="The Broad Institute Genome Sequencing Center for Infectious Disease"/>
            <person name="Wu L."/>
            <person name="Ma J."/>
        </authorList>
    </citation>
    <scope>NUCLEOTIDE SEQUENCE [LARGE SCALE GENOMIC DNA]</scope>
    <source>
        <strain evidence="3">JCM 14304</strain>
    </source>
</reference>
<protein>
    <submittedName>
        <fullName evidence="2">VOC family protein</fullName>
    </submittedName>
</protein>
<dbReference type="SUPFAM" id="SSF54593">
    <property type="entry name" value="Glyoxalase/Bleomycin resistance protein/Dihydroxybiphenyl dioxygenase"/>
    <property type="match status" value="1"/>
</dbReference>
<dbReference type="InterPro" id="IPR004360">
    <property type="entry name" value="Glyas_Fos-R_dOase_dom"/>
</dbReference>
<accession>A0ABP4PHT0</accession>
<dbReference type="Proteomes" id="UP001500190">
    <property type="component" value="Unassembled WGS sequence"/>
</dbReference>
<feature type="domain" description="VOC" evidence="1">
    <location>
        <begin position="5"/>
        <end position="125"/>
    </location>
</feature>